<gene>
    <name evidence="1" type="ORF">U5817_22945</name>
</gene>
<dbReference type="RefSeq" id="WP_407278961.1">
    <property type="nucleotide sequence ID" value="NZ_CP141259.1"/>
</dbReference>
<evidence type="ECO:0000313" key="1">
    <source>
        <dbReference type="EMBL" id="WRL46023.1"/>
    </source>
</evidence>
<sequence>MEEKIEAKVEKLTLERKRRSVLVRSRLERLYRDLTSDTAIPDDVELSKVFKAFYTMYVWDGTGKKAPYRPIVDGESSVSIHTVSGGLPSLGKNSK</sequence>
<name>A0ABZ1AJG4_AROEV</name>
<evidence type="ECO:0000313" key="2">
    <source>
        <dbReference type="Proteomes" id="UP001626593"/>
    </source>
</evidence>
<keyword evidence="2" id="KW-1185">Reference proteome</keyword>
<dbReference type="Proteomes" id="UP001626593">
    <property type="component" value="Chromosome"/>
</dbReference>
<reference evidence="1 2" key="1">
    <citation type="submission" date="2023-12" db="EMBL/GenBank/DDBJ databases">
        <title>A. evansii MAY27, complete genome.</title>
        <authorList>
            <person name="Wang Y."/>
        </authorList>
    </citation>
    <scope>NUCLEOTIDE SEQUENCE [LARGE SCALE GENOMIC DNA]</scope>
    <source>
        <strain evidence="1 2">MAY27</strain>
    </source>
</reference>
<accession>A0ABZ1AJG4</accession>
<protein>
    <submittedName>
        <fullName evidence="1">Uncharacterized protein</fullName>
    </submittedName>
</protein>
<organism evidence="1 2">
    <name type="scientific">Aromatoleum evansii</name>
    <name type="common">Azoarcus evansii</name>
    <dbReference type="NCBI Taxonomy" id="59406"/>
    <lineage>
        <taxon>Bacteria</taxon>
        <taxon>Pseudomonadati</taxon>
        <taxon>Pseudomonadota</taxon>
        <taxon>Betaproteobacteria</taxon>
        <taxon>Rhodocyclales</taxon>
        <taxon>Rhodocyclaceae</taxon>
        <taxon>Aromatoleum</taxon>
    </lineage>
</organism>
<proteinExistence type="predicted"/>
<dbReference type="EMBL" id="CP141259">
    <property type="protein sequence ID" value="WRL46023.1"/>
    <property type="molecule type" value="Genomic_DNA"/>
</dbReference>